<proteinExistence type="predicted"/>
<organism evidence="1 2">
    <name type="scientific">Xenorhabdus cabanillasii</name>
    <dbReference type="NCBI Taxonomy" id="351673"/>
    <lineage>
        <taxon>Bacteria</taxon>
        <taxon>Pseudomonadati</taxon>
        <taxon>Pseudomonadota</taxon>
        <taxon>Gammaproteobacteria</taxon>
        <taxon>Enterobacterales</taxon>
        <taxon>Morganellaceae</taxon>
        <taxon>Xenorhabdus</taxon>
    </lineage>
</organism>
<dbReference type="AlphaFoldDB" id="A0A3D9UGN4"/>
<gene>
    <name evidence="1" type="ORF">BDD26_3316</name>
</gene>
<reference evidence="1 2" key="1">
    <citation type="submission" date="2018-08" db="EMBL/GenBank/DDBJ databases">
        <title>Genomic Encyclopedia of Archaeal and Bacterial Type Strains, Phase II (KMG-II): from individual species to whole genera.</title>
        <authorList>
            <person name="Goeker M."/>
        </authorList>
    </citation>
    <scope>NUCLEOTIDE SEQUENCE [LARGE SCALE GENOMIC DNA]</scope>
    <source>
        <strain evidence="1 2">DSM 17905</strain>
    </source>
</reference>
<sequence>MNMNIVPPPPSPFPKQTIKYDPNKYIFNRTEFDFHVSVYLYFDGKIPFATKYIEAGSFDHFDTPGIPILTGIRFQSVTNAVQLQYIALSNKAKDLMSHFEKRIIYLNQGKDVEFYFYLTSAGFPNDQG</sequence>
<comment type="caution">
    <text evidence="1">The sequence shown here is derived from an EMBL/GenBank/DDBJ whole genome shotgun (WGS) entry which is preliminary data.</text>
</comment>
<name>A0A3D9UGN4_9GAMM</name>
<dbReference type="EMBL" id="QTUB01000001">
    <property type="protein sequence ID" value="REF28416.1"/>
    <property type="molecule type" value="Genomic_DNA"/>
</dbReference>
<dbReference type="Proteomes" id="UP000256294">
    <property type="component" value="Unassembled WGS sequence"/>
</dbReference>
<accession>A0A3D9UGN4</accession>
<keyword evidence="2" id="KW-1185">Reference proteome</keyword>
<evidence type="ECO:0000313" key="1">
    <source>
        <dbReference type="EMBL" id="REF28416.1"/>
    </source>
</evidence>
<evidence type="ECO:0000313" key="2">
    <source>
        <dbReference type="Proteomes" id="UP000256294"/>
    </source>
</evidence>
<dbReference type="RefSeq" id="WP_115827122.1">
    <property type="nucleotide sequence ID" value="NZ_QTUB01000001.1"/>
</dbReference>
<protein>
    <submittedName>
        <fullName evidence="1">Uncharacterized protein</fullName>
    </submittedName>
</protein>